<keyword evidence="7" id="KW-1133">Transmembrane helix</keyword>
<dbReference type="PANTHER" id="PTHR40448">
    <property type="entry name" value="TWO-COMPONENT SENSOR HISTIDINE KINASE"/>
    <property type="match status" value="1"/>
</dbReference>
<dbReference type="Proteomes" id="UP001316087">
    <property type="component" value="Unassembled WGS sequence"/>
</dbReference>
<comment type="caution">
    <text evidence="9">The sequence shown here is derived from an EMBL/GenBank/DDBJ whole genome shotgun (WGS) entry which is preliminary data.</text>
</comment>
<feature type="domain" description="Histidine kinase" evidence="8">
    <location>
        <begin position="329"/>
        <end position="435"/>
    </location>
</feature>
<feature type="transmembrane region" description="Helical" evidence="7">
    <location>
        <begin position="7"/>
        <end position="26"/>
    </location>
</feature>
<evidence type="ECO:0000259" key="8">
    <source>
        <dbReference type="PROSITE" id="PS50109"/>
    </source>
</evidence>
<dbReference type="Pfam" id="PF14689">
    <property type="entry name" value="SPOB_a"/>
    <property type="match status" value="1"/>
</dbReference>
<dbReference type="InterPro" id="IPR029151">
    <property type="entry name" value="Sensor-like_sf"/>
</dbReference>
<dbReference type="InterPro" id="IPR016120">
    <property type="entry name" value="Sig_transdc_His_kin_SpoOB"/>
</dbReference>
<sequence>MKSFKLKLIIVLSIVLVTFFIGISMYTSYTKIEDTVEEAIANQNLEAAKSIAKAIDLETYERFLKERNRDEDYWTIRHYLNDAREKLGVLYVYTMEIDNPTTSKVLIVGYPENKDNPNDFLIGEACTVPEAQVKLAYEEGKQFVTEILEDTKYGHHYITVGTPIMNGEGEIISYLSIDISTDTLDGIKETVINSNIVLLVLSGLFVIIVIISFFLLQKWYQKEVGTTEYTYQKEIKTLIASVSSLRHDYINHIQVLHGFLHLGEVDQATKYVDSLSKDIQAIESIKLNLDHPGLAILLQTKKLTCQNQQIDIQITVDDNPFDNIKTIDLINILSNIIDNAIEATMELPEEQRNITVSCKADELYYTFSITNAGRKLPDINQIFKQGYSTKKVEKGRVRGQGLFIVKETINKYNGTITLDTINEKETIAIVKIPTK</sequence>
<dbReference type="InterPro" id="IPR032834">
    <property type="entry name" value="NatK-like_C"/>
</dbReference>
<keyword evidence="7" id="KW-0472">Membrane</keyword>
<dbReference type="InterPro" id="IPR005467">
    <property type="entry name" value="His_kinase_dom"/>
</dbReference>
<feature type="transmembrane region" description="Helical" evidence="7">
    <location>
        <begin position="196"/>
        <end position="216"/>
    </location>
</feature>
<dbReference type="SUPFAM" id="SSF55874">
    <property type="entry name" value="ATPase domain of HSP90 chaperone/DNA topoisomerase II/histidine kinase"/>
    <property type="match status" value="1"/>
</dbReference>
<dbReference type="SUPFAM" id="SSF103190">
    <property type="entry name" value="Sensory domain-like"/>
    <property type="match status" value="1"/>
</dbReference>
<keyword evidence="5" id="KW-0067">ATP-binding</keyword>
<evidence type="ECO:0000256" key="7">
    <source>
        <dbReference type="SAM" id="Phobius"/>
    </source>
</evidence>
<dbReference type="EMBL" id="JAKZFC010000002">
    <property type="protein sequence ID" value="MCH7322105.1"/>
    <property type="molecule type" value="Genomic_DNA"/>
</dbReference>
<dbReference type="InterPro" id="IPR003594">
    <property type="entry name" value="HATPase_dom"/>
</dbReference>
<reference evidence="9 10" key="1">
    <citation type="submission" date="2022-03" db="EMBL/GenBank/DDBJ databases">
        <authorList>
            <person name="Jo J.-H."/>
            <person name="Im W.-T."/>
        </authorList>
    </citation>
    <scope>NUCLEOTIDE SEQUENCE [LARGE SCALE GENOMIC DNA]</scope>
    <source>
        <strain evidence="9 10">MA9</strain>
    </source>
</reference>
<keyword evidence="4" id="KW-0418">Kinase</keyword>
<keyword evidence="6" id="KW-0902">Two-component regulatory system</keyword>
<evidence type="ECO:0000313" key="9">
    <source>
        <dbReference type="EMBL" id="MCH7322105.1"/>
    </source>
</evidence>
<name>A0ABS9UDP6_9BACL</name>
<evidence type="ECO:0000256" key="5">
    <source>
        <dbReference type="ARBA" id="ARBA00022840"/>
    </source>
</evidence>
<accession>A0ABS9UDP6</accession>
<dbReference type="Gene3D" id="1.10.287.130">
    <property type="match status" value="1"/>
</dbReference>
<evidence type="ECO:0000256" key="3">
    <source>
        <dbReference type="ARBA" id="ARBA00022741"/>
    </source>
</evidence>
<dbReference type="InterPro" id="IPR039506">
    <property type="entry name" value="SPOB_a"/>
</dbReference>
<dbReference type="SUPFAM" id="SSF55890">
    <property type="entry name" value="Sporulation response regulatory protein Spo0B"/>
    <property type="match status" value="1"/>
</dbReference>
<dbReference type="PROSITE" id="PS50109">
    <property type="entry name" value="HIS_KIN"/>
    <property type="match status" value="1"/>
</dbReference>
<organism evidence="9 10">
    <name type="scientific">Solibacillus palustris</name>
    <dbReference type="NCBI Taxonomy" id="2908203"/>
    <lineage>
        <taxon>Bacteria</taxon>
        <taxon>Bacillati</taxon>
        <taxon>Bacillota</taxon>
        <taxon>Bacilli</taxon>
        <taxon>Bacillales</taxon>
        <taxon>Caryophanaceae</taxon>
        <taxon>Solibacillus</taxon>
    </lineage>
</organism>
<dbReference type="Pfam" id="PF14501">
    <property type="entry name" value="HATPase_c_5"/>
    <property type="match status" value="1"/>
</dbReference>
<dbReference type="SMART" id="SM00387">
    <property type="entry name" value="HATPase_c"/>
    <property type="match status" value="1"/>
</dbReference>
<dbReference type="Gene3D" id="3.30.565.10">
    <property type="entry name" value="Histidine kinase-like ATPase, C-terminal domain"/>
    <property type="match status" value="1"/>
</dbReference>
<evidence type="ECO:0000313" key="10">
    <source>
        <dbReference type="Proteomes" id="UP001316087"/>
    </source>
</evidence>
<proteinExistence type="predicted"/>
<dbReference type="InterPro" id="IPR036890">
    <property type="entry name" value="HATPase_C_sf"/>
</dbReference>
<evidence type="ECO:0000256" key="4">
    <source>
        <dbReference type="ARBA" id="ARBA00022777"/>
    </source>
</evidence>
<dbReference type="RefSeq" id="WP_241369145.1">
    <property type="nucleotide sequence ID" value="NZ_JAKZFC010000002.1"/>
</dbReference>
<keyword evidence="2" id="KW-0808">Transferase</keyword>
<keyword evidence="7" id="KW-0812">Transmembrane</keyword>
<protein>
    <submittedName>
        <fullName evidence="9">Spo0B domain-containing protein</fullName>
    </submittedName>
</protein>
<gene>
    <name evidence="9" type="ORF">LZ480_09380</name>
</gene>
<dbReference type="PANTHER" id="PTHR40448:SF1">
    <property type="entry name" value="TWO-COMPONENT SENSOR HISTIDINE KINASE"/>
    <property type="match status" value="1"/>
</dbReference>
<keyword evidence="1" id="KW-0597">Phosphoprotein</keyword>
<keyword evidence="10" id="KW-1185">Reference proteome</keyword>
<evidence type="ECO:0000256" key="1">
    <source>
        <dbReference type="ARBA" id="ARBA00022553"/>
    </source>
</evidence>
<evidence type="ECO:0000256" key="6">
    <source>
        <dbReference type="ARBA" id="ARBA00023012"/>
    </source>
</evidence>
<keyword evidence="3" id="KW-0547">Nucleotide-binding</keyword>
<evidence type="ECO:0000256" key="2">
    <source>
        <dbReference type="ARBA" id="ARBA00022679"/>
    </source>
</evidence>